<feature type="transmembrane region" description="Helical" evidence="1">
    <location>
        <begin position="29"/>
        <end position="48"/>
    </location>
</feature>
<keyword evidence="1" id="KW-0812">Transmembrane</keyword>
<keyword evidence="1" id="KW-1133">Transmembrane helix</keyword>
<gene>
    <name evidence="2" type="ORF">WPS_03650</name>
</gene>
<reference evidence="2 3" key="1">
    <citation type="journal article" date="2022" name="ISME Commun">
        <title>Vulcanimicrobium alpinus gen. nov. sp. nov., the first cultivated representative of the candidate phylum 'Eremiobacterota', is a metabolically versatile aerobic anoxygenic phototroph.</title>
        <authorList>
            <person name="Yabe S."/>
            <person name="Muto K."/>
            <person name="Abe K."/>
            <person name="Yokota A."/>
            <person name="Staudigel H."/>
            <person name="Tebo B.M."/>
        </authorList>
    </citation>
    <scope>NUCLEOTIDE SEQUENCE [LARGE SCALE GENOMIC DNA]</scope>
    <source>
        <strain evidence="2 3">WC8-2</strain>
    </source>
</reference>
<protein>
    <recommendedName>
        <fullName evidence="4">PDZ domain-containing protein</fullName>
    </recommendedName>
</protein>
<evidence type="ECO:0000256" key="1">
    <source>
        <dbReference type="SAM" id="Phobius"/>
    </source>
</evidence>
<keyword evidence="1" id="KW-0472">Membrane</keyword>
<name>A0AAN1XSV9_UNVUL</name>
<dbReference type="EMBL" id="AP025523">
    <property type="protein sequence ID" value="BDE05089.1"/>
    <property type="molecule type" value="Genomic_DNA"/>
</dbReference>
<dbReference type="InterPro" id="IPR036034">
    <property type="entry name" value="PDZ_sf"/>
</dbReference>
<feature type="transmembrane region" description="Helical" evidence="1">
    <location>
        <begin position="393"/>
        <end position="415"/>
    </location>
</feature>
<sequence>MTGVLIVLVFVALAGLMIARKLPALLAVPLMALATAALAGVHDLTGIVTQGAVKLAPVYATLFFGALLSRVVLSTGIAETLVTYAAEFGGDRPLVLSLLLCAVVAVLFTTVTGLGAIIMIGTIVLPVMMTVGLPRATSATLFLLAFGLGYVLNIAQWKFYGTVFGVDRAAFQNYAFVLFAVQAAVLIAYALVRARATRGYATKVEAGEPPRKRVGPLALIAPVLPLVLLRGFNVDAIVGFAIAALYGVLVTRPRSAVQTLLAAWIRGIEDVAPATILMIGIGMLLVAANTTEVQAAVKPLVSAVAPRSPLAYVLLFGLLSPLALYRGPLNPYGVGIGVYTVLATLGVVPAVALVAAVMAVVQVQNVCDPTNTQNVWVANFTGVPVERITRLTLPWQVGVATIGVLAVVVAGGALFGTAPFAAARPAGAASDPAGLYAPPSAARAIAVIDDGSADGASAAREMREEIARGWSGYRIVDANGDPSASDCRAKPYSAALRVRVTPLGRDERDLGAELTDCAGWSVDQWHAQGDVRTAARDVLFRLRVWSREHSALAANVFDRGLAYDPQSATPTYFYVMFKPSDGYMRALVRPGGPAWTAGLRTGDVIDKLDGRFWWEYGTYQTQLRAYDGKPHAFDVQRGRVGGPAQHIELGSPFSG</sequence>
<feature type="transmembrane region" description="Helical" evidence="1">
    <location>
        <begin position="271"/>
        <end position="289"/>
    </location>
</feature>
<feature type="transmembrane region" description="Helical" evidence="1">
    <location>
        <begin position="60"/>
        <end position="82"/>
    </location>
</feature>
<dbReference type="Proteomes" id="UP001317532">
    <property type="component" value="Chromosome"/>
</dbReference>
<dbReference type="Gene3D" id="2.30.42.10">
    <property type="match status" value="1"/>
</dbReference>
<feature type="transmembrane region" description="Helical" evidence="1">
    <location>
        <begin position="309"/>
        <end position="325"/>
    </location>
</feature>
<dbReference type="RefSeq" id="WP_317996155.1">
    <property type="nucleotide sequence ID" value="NZ_AP025523.1"/>
</dbReference>
<dbReference type="AlphaFoldDB" id="A0AAN1XSV9"/>
<accession>A0AAN1XSV9</accession>
<feature type="transmembrane region" description="Helical" evidence="1">
    <location>
        <begin position="236"/>
        <end position="251"/>
    </location>
</feature>
<feature type="transmembrane region" description="Helical" evidence="1">
    <location>
        <begin position="171"/>
        <end position="192"/>
    </location>
</feature>
<feature type="transmembrane region" description="Helical" evidence="1">
    <location>
        <begin position="337"/>
        <end position="361"/>
    </location>
</feature>
<evidence type="ECO:0000313" key="3">
    <source>
        <dbReference type="Proteomes" id="UP001317532"/>
    </source>
</evidence>
<keyword evidence="3" id="KW-1185">Reference proteome</keyword>
<organism evidence="2 3">
    <name type="scientific">Vulcanimicrobium alpinum</name>
    <dbReference type="NCBI Taxonomy" id="3016050"/>
    <lineage>
        <taxon>Bacteria</taxon>
        <taxon>Bacillati</taxon>
        <taxon>Vulcanimicrobiota</taxon>
        <taxon>Vulcanimicrobiia</taxon>
        <taxon>Vulcanimicrobiales</taxon>
        <taxon>Vulcanimicrobiaceae</taxon>
        <taxon>Vulcanimicrobium</taxon>
    </lineage>
</organism>
<evidence type="ECO:0000313" key="2">
    <source>
        <dbReference type="EMBL" id="BDE05089.1"/>
    </source>
</evidence>
<proteinExistence type="predicted"/>
<evidence type="ECO:0008006" key="4">
    <source>
        <dbReference type="Google" id="ProtNLM"/>
    </source>
</evidence>
<feature type="transmembrane region" description="Helical" evidence="1">
    <location>
        <begin position="139"/>
        <end position="159"/>
    </location>
</feature>
<dbReference type="KEGG" id="vab:WPS_03650"/>
<feature type="transmembrane region" description="Helical" evidence="1">
    <location>
        <begin position="94"/>
        <end position="127"/>
    </location>
</feature>
<dbReference type="SUPFAM" id="SSF50156">
    <property type="entry name" value="PDZ domain-like"/>
    <property type="match status" value="1"/>
</dbReference>